<dbReference type="AlphaFoldDB" id="A0AAN9G6Q6"/>
<sequence length="395" mass="45556">MDENPSEKVSKLLSSIRTAANLIQSAAFADFRKSGLPWKGGSVADALSWTCWCHELAGRVSRLHDHRLRDELEVKMQEIGSQLCPPFPVVFNLCFLQHAMDLFVEALVLNPTVHSSVLGQVHEVMEADYSSFLTTNFRKPESALHYRRVEQNAMKHVQSWKAMNGSEEFKRLDIPRHEVSQAIFVRELVEQLTLWLEASNNSVWFQYRLSHALDLLSSYSEGWVIVVSSLVTNLGRFEQCMRPVVRRLLDLVVSWMMQQFRARGTACKLWKVDPWIMARAAEFHPSFREWYLATLEEIGDRLNADQTLWDTAPSSTSSTYYTRNTCLTVRFTDHADFKQLQTRYSNLLRMDDDVKGRVLTVLESKCRANYFSWITLNHQLLEEFGSDQGTTCRSA</sequence>
<comment type="caution">
    <text evidence="1">The sequence shown here is derived from an EMBL/GenBank/DDBJ whole genome shotgun (WGS) entry which is preliminary data.</text>
</comment>
<dbReference type="GO" id="GO:0043240">
    <property type="term" value="C:Fanconi anaemia nuclear complex"/>
    <property type="evidence" value="ECO:0007669"/>
    <property type="project" value="InterPro"/>
</dbReference>
<gene>
    <name evidence="1" type="ORF">V1264_004356</name>
</gene>
<accession>A0AAN9G6Q6</accession>
<evidence type="ECO:0000313" key="1">
    <source>
        <dbReference type="EMBL" id="KAK7097366.1"/>
    </source>
</evidence>
<protein>
    <submittedName>
        <fullName evidence="1">Uncharacterized protein</fullName>
    </submittedName>
</protein>
<keyword evidence="2" id="KW-1185">Reference proteome</keyword>
<dbReference type="Pfam" id="PF11107">
    <property type="entry name" value="FANCF"/>
    <property type="match status" value="1"/>
</dbReference>
<name>A0AAN9G6Q6_9CAEN</name>
<dbReference type="Gene3D" id="1.25.40.490">
    <property type="match status" value="1"/>
</dbReference>
<dbReference type="InterPro" id="IPR035428">
    <property type="entry name" value="FANCF"/>
</dbReference>
<dbReference type="GO" id="GO:0036297">
    <property type="term" value="P:interstrand cross-link repair"/>
    <property type="evidence" value="ECO:0007669"/>
    <property type="project" value="InterPro"/>
</dbReference>
<proteinExistence type="predicted"/>
<reference evidence="1 2" key="1">
    <citation type="submission" date="2024-02" db="EMBL/GenBank/DDBJ databases">
        <title>Chromosome-scale genome assembly of the rough periwinkle Littorina saxatilis.</title>
        <authorList>
            <person name="De Jode A."/>
            <person name="Faria R."/>
            <person name="Formenti G."/>
            <person name="Sims Y."/>
            <person name="Smith T.P."/>
            <person name="Tracey A."/>
            <person name="Wood J.M.D."/>
            <person name="Zagrodzka Z.B."/>
            <person name="Johannesson K."/>
            <person name="Butlin R.K."/>
            <person name="Leder E.H."/>
        </authorList>
    </citation>
    <scope>NUCLEOTIDE SEQUENCE [LARGE SCALE GENOMIC DNA]</scope>
    <source>
        <strain evidence="1">Snail1</strain>
        <tissue evidence="1">Muscle</tissue>
    </source>
</reference>
<dbReference type="Proteomes" id="UP001374579">
    <property type="component" value="Unassembled WGS sequence"/>
</dbReference>
<dbReference type="EMBL" id="JBAMIC010000013">
    <property type="protein sequence ID" value="KAK7097366.1"/>
    <property type="molecule type" value="Genomic_DNA"/>
</dbReference>
<dbReference type="InterPro" id="IPR038505">
    <property type="entry name" value="FANCF_C_sf"/>
</dbReference>
<evidence type="ECO:0000313" key="2">
    <source>
        <dbReference type="Proteomes" id="UP001374579"/>
    </source>
</evidence>
<organism evidence="1 2">
    <name type="scientific">Littorina saxatilis</name>
    <dbReference type="NCBI Taxonomy" id="31220"/>
    <lineage>
        <taxon>Eukaryota</taxon>
        <taxon>Metazoa</taxon>
        <taxon>Spiralia</taxon>
        <taxon>Lophotrochozoa</taxon>
        <taxon>Mollusca</taxon>
        <taxon>Gastropoda</taxon>
        <taxon>Caenogastropoda</taxon>
        <taxon>Littorinimorpha</taxon>
        <taxon>Littorinoidea</taxon>
        <taxon>Littorinidae</taxon>
        <taxon>Littorina</taxon>
    </lineage>
</organism>